<keyword evidence="3" id="KW-1185">Reference proteome</keyword>
<dbReference type="EMBL" id="CAJPWZ010000217">
    <property type="protein sequence ID" value="CAG2188345.1"/>
    <property type="molecule type" value="Genomic_DNA"/>
</dbReference>
<evidence type="ECO:0000313" key="2">
    <source>
        <dbReference type="EMBL" id="CAG2188345.1"/>
    </source>
</evidence>
<name>A0A8S3Q1E7_MYTED</name>
<feature type="signal peptide" evidence="1">
    <location>
        <begin position="1"/>
        <end position="24"/>
    </location>
</feature>
<keyword evidence="1" id="KW-0732">Signal</keyword>
<dbReference type="AlphaFoldDB" id="A0A8S3Q1E7"/>
<accession>A0A8S3Q1E7</accession>
<dbReference type="Proteomes" id="UP000683360">
    <property type="component" value="Unassembled WGS sequence"/>
</dbReference>
<dbReference type="OrthoDB" id="10519508at2759"/>
<comment type="caution">
    <text evidence="2">The sequence shown here is derived from an EMBL/GenBank/DDBJ whole genome shotgun (WGS) entry which is preliminary data.</text>
</comment>
<gene>
    <name evidence="2" type="ORF">MEDL_3770</name>
</gene>
<proteinExistence type="predicted"/>
<protein>
    <submittedName>
        <fullName evidence="2">Uncharacterized protein</fullName>
    </submittedName>
</protein>
<dbReference type="PANTHER" id="PTHR19446">
    <property type="entry name" value="REVERSE TRANSCRIPTASES"/>
    <property type="match status" value="1"/>
</dbReference>
<evidence type="ECO:0000256" key="1">
    <source>
        <dbReference type="SAM" id="SignalP"/>
    </source>
</evidence>
<organism evidence="2 3">
    <name type="scientific">Mytilus edulis</name>
    <name type="common">Blue mussel</name>
    <dbReference type="NCBI Taxonomy" id="6550"/>
    <lineage>
        <taxon>Eukaryota</taxon>
        <taxon>Metazoa</taxon>
        <taxon>Spiralia</taxon>
        <taxon>Lophotrochozoa</taxon>
        <taxon>Mollusca</taxon>
        <taxon>Bivalvia</taxon>
        <taxon>Autobranchia</taxon>
        <taxon>Pteriomorphia</taxon>
        <taxon>Mytilida</taxon>
        <taxon>Mytiloidea</taxon>
        <taxon>Mytilidae</taxon>
        <taxon>Mytilinae</taxon>
        <taxon>Mytilus</taxon>
    </lineage>
</organism>
<reference evidence="2" key="1">
    <citation type="submission" date="2021-03" db="EMBL/GenBank/DDBJ databases">
        <authorList>
            <person name="Bekaert M."/>
        </authorList>
    </citation>
    <scope>NUCLEOTIDE SEQUENCE</scope>
</reference>
<sequence>MTETLDFKIVFILLLSSNLSWILAKSTDENRAKILNKMKNDFRDIRIKNQYAALYVPPPNSKAGVIFYVPRKPEISRGNVIYPEVDDKNIKHYPQNYAGSTVDTNGTRYWERMKRPENKTIHTEDLLLNLVIPGLFDWYKVNFKVKSVSAVYLYTYFLPCPGCFEIIESFVNRHSGVPLYVGYTQLFGGMREAGDKDKESKTRKRRNDLNIFLKGKNGILLQVDDSGICHQPGVESRLKGISLTFANLMMRCLLLRWTLKVAKPRNSARRDNKAFEEKLKAEAEEEARVNNIKVLYYNIKLLTEIYKKETDILPWEEFLAVDCKKPSTGEIKKVIKMMKNNKAPDPYNVPAEALKVDIETSTQMLYELFGKIWEEEEIPVKWREGDISKLPKKGNLSI</sequence>
<feature type="chain" id="PRO_5035933310" evidence="1">
    <location>
        <begin position="25"/>
        <end position="398"/>
    </location>
</feature>
<evidence type="ECO:0000313" key="3">
    <source>
        <dbReference type="Proteomes" id="UP000683360"/>
    </source>
</evidence>